<dbReference type="GO" id="GO:0006357">
    <property type="term" value="P:regulation of transcription by RNA polymerase II"/>
    <property type="evidence" value="ECO:0007669"/>
    <property type="project" value="TreeGrafter"/>
</dbReference>
<dbReference type="PROSITE" id="PS50157">
    <property type="entry name" value="ZINC_FINGER_C2H2_2"/>
    <property type="match status" value="7"/>
</dbReference>
<comment type="caution">
    <text evidence="12">The sequence shown here is derived from an EMBL/GenBank/DDBJ whole genome shotgun (WGS) entry which is preliminary data.</text>
</comment>
<dbReference type="STRING" id="52247.A0A4T0X3B1"/>
<dbReference type="InterPro" id="IPR036236">
    <property type="entry name" value="Znf_C2H2_sf"/>
</dbReference>
<keyword evidence="2" id="KW-0479">Metal-binding</keyword>
<dbReference type="FunFam" id="3.30.160.60:FF:000446">
    <property type="entry name" value="Zinc finger protein"/>
    <property type="match status" value="1"/>
</dbReference>
<feature type="domain" description="C2H2-type" evidence="11">
    <location>
        <begin position="98"/>
        <end position="127"/>
    </location>
</feature>
<feature type="domain" description="C2H2-type" evidence="11">
    <location>
        <begin position="245"/>
        <end position="272"/>
    </location>
</feature>
<evidence type="ECO:0000256" key="6">
    <source>
        <dbReference type="ARBA" id="ARBA00023163"/>
    </source>
</evidence>
<feature type="coiled-coil region" evidence="9">
    <location>
        <begin position="308"/>
        <end position="352"/>
    </location>
</feature>
<evidence type="ECO:0000256" key="9">
    <source>
        <dbReference type="SAM" id="Coils"/>
    </source>
</evidence>
<dbReference type="InterPro" id="IPR051061">
    <property type="entry name" value="Zinc_finger_trans_reg"/>
</dbReference>
<keyword evidence="13" id="KW-1185">Reference proteome</keyword>
<name>A0A4T0X3B1_9ASCO</name>
<keyword evidence="9" id="KW-0175">Coiled coil</keyword>
<dbReference type="OrthoDB" id="4748970at2759"/>
<evidence type="ECO:0000313" key="12">
    <source>
        <dbReference type="EMBL" id="TID29841.1"/>
    </source>
</evidence>
<feature type="domain" description="C2H2-type" evidence="11">
    <location>
        <begin position="156"/>
        <end position="186"/>
    </location>
</feature>
<comment type="subcellular location">
    <subcellularLocation>
        <location evidence="1">Nucleus</location>
    </subcellularLocation>
</comment>
<evidence type="ECO:0000256" key="4">
    <source>
        <dbReference type="ARBA" id="ARBA00022833"/>
    </source>
</evidence>
<keyword evidence="4" id="KW-0862">Zinc</keyword>
<keyword evidence="5" id="KW-0805">Transcription regulation</keyword>
<dbReference type="FunFam" id="3.30.160.60:FF:002343">
    <property type="entry name" value="Zinc finger protein 33A"/>
    <property type="match status" value="1"/>
</dbReference>
<keyword evidence="6" id="KW-0804">Transcription</keyword>
<evidence type="ECO:0000256" key="5">
    <source>
        <dbReference type="ARBA" id="ARBA00023015"/>
    </source>
</evidence>
<dbReference type="Pfam" id="PF00096">
    <property type="entry name" value="zf-C2H2"/>
    <property type="match status" value="6"/>
</dbReference>
<proteinExistence type="predicted"/>
<evidence type="ECO:0000313" key="13">
    <source>
        <dbReference type="Proteomes" id="UP000307173"/>
    </source>
</evidence>
<dbReference type="Proteomes" id="UP000307173">
    <property type="component" value="Unassembled WGS sequence"/>
</dbReference>
<feature type="domain" description="C2H2-type" evidence="11">
    <location>
        <begin position="68"/>
        <end position="97"/>
    </location>
</feature>
<evidence type="ECO:0000256" key="3">
    <source>
        <dbReference type="ARBA" id="ARBA00022771"/>
    </source>
</evidence>
<evidence type="ECO:0000259" key="11">
    <source>
        <dbReference type="PROSITE" id="PS50157"/>
    </source>
</evidence>
<dbReference type="SMART" id="SM00355">
    <property type="entry name" value="ZnF_C2H2"/>
    <property type="match status" value="9"/>
</dbReference>
<dbReference type="PANTHER" id="PTHR46179:SF13">
    <property type="entry name" value="C2H2-TYPE DOMAIN-CONTAINING PROTEIN"/>
    <property type="match status" value="1"/>
</dbReference>
<dbReference type="InterPro" id="IPR013087">
    <property type="entry name" value="Znf_C2H2_type"/>
</dbReference>
<dbReference type="GO" id="GO:0005634">
    <property type="term" value="C:nucleus"/>
    <property type="evidence" value="ECO:0007669"/>
    <property type="project" value="UniProtKB-SubCell"/>
</dbReference>
<feature type="domain" description="C2H2-type" evidence="11">
    <location>
        <begin position="431"/>
        <end position="460"/>
    </location>
</feature>
<organism evidence="12 13">
    <name type="scientific">Pichia inconspicua</name>
    <dbReference type="NCBI Taxonomy" id="52247"/>
    <lineage>
        <taxon>Eukaryota</taxon>
        <taxon>Fungi</taxon>
        <taxon>Dikarya</taxon>
        <taxon>Ascomycota</taxon>
        <taxon>Saccharomycotina</taxon>
        <taxon>Pichiomycetes</taxon>
        <taxon>Pichiales</taxon>
        <taxon>Pichiaceae</taxon>
        <taxon>Pichia</taxon>
    </lineage>
</organism>
<dbReference type="AlphaFoldDB" id="A0A4T0X3B1"/>
<accession>A0A4T0X3B1</accession>
<feature type="compositionally biased region" description="Low complexity" evidence="10">
    <location>
        <begin position="49"/>
        <end position="62"/>
    </location>
</feature>
<feature type="compositionally biased region" description="Basic and acidic residues" evidence="10">
    <location>
        <begin position="8"/>
        <end position="41"/>
    </location>
</feature>
<sequence length="484" mass="56596">MNSLQNKVEQKHNRGTEISKDASEILHNRHSSDDKDGERGRNLTNGNDVSISRSVSSSRASSPRPKRYLCDFGDCRKAYSRPSLLEEHMRTHYGYRPFKCTVENCGQTFTKKGHLTRHMLKHTEEKDKPFHCSICGKGVNSSQHLRRHEKTHFKSFKCTYDGCDESFHKHQTLKMHIRNVHEAESNRHICDICSKEFNRPGRLQDHMVKFHSDSPKLICDFPGCYKTFRVWSALQLHIKTCHPRLECEICGKKCVGQSGLANHMLIHNEETVIKHWKCQYCDERFHKKEDAVKHYAEKHPRVDLPDELKYETHERDKIKEKAKQSEEEILYYMNKKEEARKKKRMMTELQDSAIDPIQTSITMDDINAVRHSKRTTDSAENLLDSDTSVVSEYGFIVSKPTLKKFKTHEDHRIPSSPDVLDLIIDNVDNRLKCPYVSCKRLFRKSYDLDRHLAWHEKQDLSLNEKLTSLSENQKAENTEDLTET</sequence>
<gene>
    <name evidence="12" type="ORF">CANINC_001590</name>
</gene>
<reference evidence="12 13" key="1">
    <citation type="journal article" date="2019" name="Front. Genet.">
        <title>Whole-Genome Sequencing of the Opportunistic Yeast Pathogen Candida inconspicua Uncovers Its Hybrid Origin.</title>
        <authorList>
            <person name="Mixao V."/>
            <person name="Hansen A.P."/>
            <person name="Saus E."/>
            <person name="Boekhout T."/>
            <person name="Lass-Florl C."/>
            <person name="Gabaldon T."/>
        </authorList>
    </citation>
    <scope>NUCLEOTIDE SEQUENCE [LARGE SCALE GENOMIC DNA]</scope>
    <source>
        <strain evidence="12 13">CBS 180</strain>
    </source>
</reference>
<evidence type="ECO:0000256" key="1">
    <source>
        <dbReference type="ARBA" id="ARBA00004123"/>
    </source>
</evidence>
<feature type="domain" description="C2H2-type" evidence="11">
    <location>
        <begin position="130"/>
        <end position="152"/>
    </location>
</feature>
<evidence type="ECO:0000256" key="8">
    <source>
        <dbReference type="PROSITE-ProRule" id="PRU00042"/>
    </source>
</evidence>
<dbReference type="Gene3D" id="3.30.160.60">
    <property type="entry name" value="Classic Zinc Finger"/>
    <property type="match status" value="6"/>
</dbReference>
<dbReference type="PANTHER" id="PTHR46179">
    <property type="entry name" value="ZINC FINGER PROTEIN"/>
    <property type="match status" value="1"/>
</dbReference>
<feature type="region of interest" description="Disordered" evidence="10">
    <location>
        <begin position="1"/>
        <end position="65"/>
    </location>
</feature>
<dbReference type="GO" id="GO:0008270">
    <property type="term" value="F:zinc ion binding"/>
    <property type="evidence" value="ECO:0007669"/>
    <property type="project" value="UniProtKB-KW"/>
</dbReference>
<evidence type="ECO:0000256" key="10">
    <source>
        <dbReference type="SAM" id="MobiDB-lite"/>
    </source>
</evidence>
<feature type="domain" description="C2H2-type" evidence="11">
    <location>
        <begin position="188"/>
        <end position="216"/>
    </location>
</feature>
<evidence type="ECO:0000256" key="2">
    <source>
        <dbReference type="ARBA" id="ARBA00022723"/>
    </source>
</evidence>
<dbReference type="SUPFAM" id="SSF57667">
    <property type="entry name" value="beta-beta-alpha zinc fingers"/>
    <property type="match status" value="4"/>
</dbReference>
<keyword evidence="7" id="KW-0539">Nucleus</keyword>
<protein>
    <recommendedName>
        <fullName evidence="11">C2H2-type domain-containing protein</fullName>
    </recommendedName>
</protein>
<dbReference type="PROSITE" id="PS00028">
    <property type="entry name" value="ZINC_FINGER_C2H2_1"/>
    <property type="match status" value="9"/>
</dbReference>
<evidence type="ECO:0000256" key="7">
    <source>
        <dbReference type="ARBA" id="ARBA00023242"/>
    </source>
</evidence>
<dbReference type="EMBL" id="SELW01000234">
    <property type="protein sequence ID" value="TID29841.1"/>
    <property type="molecule type" value="Genomic_DNA"/>
</dbReference>
<keyword evidence="3 8" id="KW-0863">Zinc-finger</keyword>